<dbReference type="Gene3D" id="2.40.37.10">
    <property type="entry name" value="Lyase, Ornithine Decarboxylase, Chain A, domain 1"/>
    <property type="match status" value="1"/>
</dbReference>
<evidence type="ECO:0000313" key="9">
    <source>
        <dbReference type="Proteomes" id="UP000242329"/>
    </source>
</evidence>
<dbReference type="OrthoDB" id="9813814at2"/>
<dbReference type="UniPathway" id="UPA00042">
    <property type="reaction ID" value="UER00497"/>
</dbReference>
<evidence type="ECO:0000256" key="3">
    <source>
        <dbReference type="ARBA" id="ARBA00023235"/>
    </source>
</evidence>
<dbReference type="InterPro" id="IPR020622">
    <property type="entry name" value="Ala_racemase_pyridoxalP-BS"/>
</dbReference>
<keyword evidence="9" id="KW-1185">Reference proteome</keyword>
<dbReference type="EC" id="5.1.1.1" evidence="4"/>
<organism evidence="8 9">
    <name type="scientific">Thermosyntropha lipolytica DSM 11003</name>
    <dbReference type="NCBI Taxonomy" id="1123382"/>
    <lineage>
        <taxon>Bacteria</taxon>
        <taxon>Bacillati</taxon>
        <taxon>Bacillota</taxon>
        <taxon>Clostridia</taxon>
        <taxon>Eubacteriales</taxon>
        <taxon>Syntrophomonadaceae</taxon>
        <taxon>Thermosyntropha</taxon>
    </lineage>
</organism>
<dbReference type="InterPro" id="IPR009006">
    <property type="entry name" value="Ala_racemase/Decarboxylase_C"/>
</dbReference>
<feature type="binding site" evidence="4 6">
    <location>
        <position position="135"/>
    </location>
    <ligand>
        <name>substrate</name>
    </ligand>
</feature>
<dbReference type="GO" id="GO:0009252">
    <property type="term" value="P:peptidoglycan biosynthetic process"/>
    <property type="evidence" value="ECO:0007669"/>
    <property type="project" value="TreeGrafter"/>
</dbReference>
<dbReference type="PANTHER" id="PTHR30511">
    <property type="entry name" value="ALANINE RACEMASE"/>
    <property type="match status" value="1"/>
</dbReference>
<evidence type="ECO:0000256" key="6">
    <source>
        <dbReference type="PIRSR" id="PIRSR600821-52"/>
    </source>
</evidence>
<dbReference type="STRING" id="1123382.SAMN02745221_00099"/>
<dbReference type="NCBIfam" id="TIGR00492">
    <property type="entry name" value="alr"/>
    <property type="match status" value="1"/>
</dbReference>
<proteinExistence type="inferred from homology"/>
<comment type="catalytic activity">
    <reaction evidence="4">
        <text>L-alanine = D-alanine</text>
        <dbReference type="Rhea" id="RHEA:20249"/>
        <dbReference type="ChEBI" id="CHEBI:57416"/>
        <dbReference type="ChEBI" id="CHEBI:57972"/>
        <dbReference type="EC" id="5.1.1.1"/>
    </reaction>
</comment>
<dbReference type="GO" id="GO:0008784">
    <property type="term" value="F:alanine racemase activity"/>
    <property type="evidence" value="ECO:0007669"/>
    <property type="project" value="UniProtKB-UniRule"/>
</dbReference>
<dbReference type="SUPFAM" id="SSF51419">
    <property type="entry name" value="PLP-binding barrel"/>
    <property type="match status" value="1"/>
</dbReference>
<dbReference type="HAMAP" id="MF_01201">
    <property type="entry name" value="Ala_racemase"/>
    <property type="match status" value="1"/>
</dbReference>
<feature type="modified residue" description="N6-(pyridoxal phosphate)lysine" evidence="4 5">
    <location>
        <position position="37"/>
    </location>
</feature>
<dbReference type="Pfam" id="PF00842">
    <property type="entry name" value="Ala_racemase_C"/>
    <property type="match status" value="1"/>
</dbReference>
<dbReference type="GO" id="GO:0030632">
    <property type="term" value="P:D-alanine biosynthetic process"/>
    <property type="evidence" value="ECO:0007669"/>
    <property type="project" value="UniProtKB-UniRule"/>
</dbReference>
<evidence type="ECO:0000256" key="5">
    <source>
        <dbReference type="PIRSR" id="PIRSR600821-50"/>
    </source>
</evidence>
<evidence type="ECO:0000313" key="8">
    <source>
        <dbReference type="EMBL" id="SHG39282.1"/>
    </source>
</evidence>
<dbReference type="Proteomes" id="UP000242329">
    <property type="component" value="Unassembled WGS sequence"/>
</dbReference>
<dbReference type="SUPFAM" id="SSF50621">
    <property type="entry name" value="Alanine racemase C-terminal domain-like"/>
    <property type="match status" value="1"/>
</dbReference>
<dbReference type="Pfam" id="PF01168">
    <property type="entry name" value="Ala_racemase_N"/>
    <property type="match status" value="1"/>
</dbReference>
<evidence type="ECO:0000256" key="2">
    <source>
        <dbReference type="ARBA" id="ARBA00022898"/>
    </source>
</evidence>
<evidence type="ECO:0000259" key="7">
    <source>
        <dbReference type="SMART" id="SM01005"/>
    </source>
</evidence>
<dbReference type="AlphaFoldDB" id="A0A1M5JFC5"/>
<keyword evidence="3 4" id="KW-0413">Isomerase</keyword>
<dbReference type="RefSeq" id="WP_073088854.1">
    <property type="nucleotide sequence ID" value="NZ_FQWY01000002.1"/>
</dbReference>
<evidence type="ECO:0000256" key="1">
    <source>
        <dbReference type="ARBA" id="ARBA00001933"/>
    </source>
</evidence>
<protein>
    <recommendedName>
        <fullName evidence="4">Alanine racemase</fullName>
        <ecNumber evidence="4">5.1.1.1</ecNumber>
    </recommendedName>
</protein>
<comment type="function">
    <text evidence="4">Catalyzes the interconversion of L-alanine and D-alanine. May also act on other amino acids.</text>
</comment>
<keyword evidence="2 4" id="KW-0663">Pyridoxal phosphate</keyword>
<feature type="active site" description="Proton acceptor; specific for L-alanine" evidence="4">
    <location>
        <position position="266"/>
    </location>
</feature>
<dbReference type="FunFam" id="3.20.20.10:FF:000002">
    <property type="entry name" value="Alanine racemase"/>
    <property type="match status" value="1"/>
</dbReference>
<dbReference type="InterPro" id="IPR001608">
    <property type="entry name" value="Ala_racemase_N"/>
</dbReference>
<dbReference type="GO" id="GO:0005829">
    <property type="term" value="C:cytosol"/>
    <property type="evidence" value="ECO:0007669"/>
    <property type="project" value="TreeGrafter"/>
</dbReference>
<dbReference type="InterPro" id="IPR029066">
    <property type="entry name" value="PLP-binding_barrel"/>
</dbReference>
<accession>A0A1M5JFC5</accession>
<feature type="active site" description="Proton acceptor; specific for D-alanine" evidence="4">
    <location>
        <position position="37"/>
    </location>
</feature>
<gene>
    <name evidence="8" type="ORF">SAMN02745221_00099</name>
</gene>
<dbReference type="PANTHER" id="PTHR30511:SF0">
    <property type="entry name" value="ALANINE RACEMASE, CATABOLIC-RELATED"/>
    <property type="match status" value="1"/>
</dbReference>
<comment type="similarity">
    <text evidence="4">Belongs to the alanine racemase family.</text>
</comment>
<name>A0A1M5JFC5_9FIRM</name>
<sequence length="374" mass="41051">MDNKRPTWAEIDLGAVRHNLRCIREAAGKAQIMAVVKANAYGHGMLEICKVCLQEKVEYFGVASLDEALTMRSSGIKNPVLVLGYIPPCYAEVVVKNNISSTVFNLEAARALSAAAVRLGSKARIHLKIDTGMGRLGFFPDEDGLALVKEIACLPGVELEGVFTHLATADTEDKAFAYEQLDKFNRFIKKIEEEGIKIPWQHCSNSAALIDIPEARFNMVRAGITLYGLYPSREVKRDRLKIIPAMRLKSRIVFLKVLPPGYTVSYGRTYRCTSPTKVATVPIGYADGYSRLLSNKAWAVVRGVKVPLIGTVCMDQCMFDVTGVEGVKEGDEVILFGREEDGVTADDLAAIIGTINYEIVSCIGPRVPRVYIAG</sequence>
<dbReference type="PRINTS" id="PR00992">
    <property type="entry name" value="ALARACEMASE"/>
</dbReference>
<dbReference type="GO" id="GO:0030170">
    <property type="term" value="F:pyridoxal phosphate binding"/>
    <property type="evidence" value="ECO:0007669"/>
    <property type="project" value="UniProtKB-UniRule"/>
</dbReference>
<dbReference type="EMBL" id="FQWY01000002">
    <property type="protein sequence ID" value="SHG39282.1"/>
    <property type="molecule type" value="Genomic_DNA"/>
</dbReference>
<evidence type="ECO:0000256" key="4">
    <source>
        <dbReference type="HAMAP-Rule" id="MF_01201"/>
    </source>
</evidence>
<dbReference type="Gene3D" id="3.20.20.10">
    <property type="entry name" value="Alanine racemase"/>
    <property type="match status" value="1"/>
</dbReference>
<reference evidence="9" key="1">
    <citation type="submission" date="2016-11" db="EMBL/GenBank/DDBJ databases">
        <authorList>
            <person name="Varghese N."/>
            <person name="Submissions S."/>
        </authorList>
    </citation>
    <scope>NUCLEOTIDE SEQUENCE [LARGE SCALE GENOMIC DNA]</scope>
    <source>
        <strain evidence="9">DSM 11003</strain>
    </source>
</reference>
<comment type="pathway">
    <text evidence="4">Amino-acid biosynthesis; D-alanine biosynthesis; D-alanine from L-alanine: step 1/1.</text>
</comment>
<dbReference type="SMART" id="SM01005">
    <property type="entry name" value="Ala_racemase_C"/>
    <property type="match status" value="1"/>
</dbReference>
<dbReference type="CDD" id="cd00430">
    <property type="entry name" value="PLPDE_III_AR"/>
    <property type="match status" value="1"/>
</dbReference>
<feature type="binding site" evidence="4 6">
    <location>
        <position position="314"/>
    </location>
    <ligand>
        <name>substrate</name>
    </ligand>
</feature>
<comment type="cofactor">
    <cofactor evidence="1 4 5">
        <name>pyridoxal 5'-phosphate</name>
        <dbReference type="ChEBI" id="CHEBI:597326"/>
    </cofactor>
</comment>
<dbReference type="InterPro" id="IPR011079">
    <property type="entry name" value="Ala_racemase_C"/>
</dbReference>
<feature type="domain" description="Alanine racemase C-terminal" evidence="7">
    <location>
        <begin position="245"/>
        <end position="372"/>
    </location>
</feature>
<dbReference type="PROSITE" id="PS00395">
    <property type="entry name" value="ALANINE_RACEMASE"/>
    <property type="match status" value="1"/>
</dbReference>
<dbReference type="InterPro" id="IPR000821">
    <property type="entry name" value="Ala_racemase"/>
</dbReference>